<dbReference type="SUPFAM" id="SSF54637">
    <property type="entry name" value="Thioesterase/thiol ester dehydrase-isomerase"/>
    <property type="match status" value="1"/>
</dbReference>
<evidence type="ECO:0000313" key="2">
    <source>
        <dbReference type="EMBL" id="MFJ5444716.1"/>
    </source>
</evidence>
<dbReference type="Proteomes" id="UP001617669">
    <property type="component" value="Unassembled WGS sequence"/>
</dbReference>
<gene>
    <name evidence="2" type="ORF">ACIKP9_00590</name>
</gene>
<comment type="caution">
    <text evidence="2">The sequence shown here is derived from an EMBL/GenBank/DDBJ whole genome shotgun (WGS) entry which is preliminary data.</text>
</comment>
<dbReference type="Pfam" id="PF22818">
    <property type="entry name" value="ApeI-like"/>
    <property type="match status" value="1"/>
</dbReference>
<organism evidence="2 3">
    <name type="scientific">Methylobacillus methanolivorans</name>
    <dbReference type="NCBI Taxonomy" id="1848927"/>
    <lineage>
        <taxon>Bacteria</taxon>
        <taxon>Pseudomonadati</taxon>
        <taxon>Pseudomonadota</taxon>
        <taxon>Betaproteobacteria</taxon>
        <taxon>Nitrosomonadales</taxon>
        <taxon>Methylophilaceae</taxon>
        <taxon>Methylobacillus</taxon>
    </lineage>
</organism>
<dbReference type="PIRSF" id="PIRSF030962">
    <property type="entry name" value="Dehydrase_ECs4332_prd"/>
    <property type="match status" value="1"/>
</dbReference>
<proteinExistence type="predicted"/>
<name>A0ABW8GH76_9PROT</name>
<dbReference type="InterPro" id="IPR016962">
    <property type="entry name" value="Dehydrase_ECs4332_prd"/>
</dbReference>
<evidence type="ECO:0000313" key="3">
    <source>
        <dbReference type="Proteomes" id="UP001617669"/>
    </source>
</evidence>
<dbReference type="InterPro" id="IPR029069">
    <property type="entry name" value="HotDog_dom_sf"/>
</dbReference>
<dbReference type="EMBL" id="JBIWXY010000001">
    <property type="protein sequence ID" value="MFJ5444716.1"/>
    <property type="molecule type" value="Genomic_DNA"/>
</dbReference>
<evidence type="ECO:0000259" key="1">
    <source>
        <dbReference type="Pfam" id="PF22818"/>
    </source>
</evidence>
<dbReference type="Gene3D" id="3.10.129.10">
    <property type="entry name" value="Hotdog Thioesterase"/>
    <property type="match status" value="1"/>
</dbReference>
<keyword evidence="3" id="KW-1185">Reference proteome</keyword>
<accession>A0ABW8GH76</accession>
<sequence>MNRLPEITAIQHQGAHAVTLSLLVQPELHYFPNHFPDYPLLPGVVQLDWAIHFGRKTLQAKGDFCRMDNIKFQAIVQPGQKLDLHLQWHAENGRLEFAYKQDEKTFSSGVVVLAVAS</sequence>
<dbReference type="InterPro" id="IPR054545">
    <property type="entry name" value="ApeI-like"/>
</dbReference>
<dbReference type="RefSeq" id="WP_400877900.1">
    <property type="nucleotide sequence ID" value="NZ_JBIWXY010000001.1"/>
</dbReference>
<reference evidence="2 3" key="1">
    <citation type="submission" date="2024-11" db="EMBL/GenBank/DDBJ databases">
        <authorList>
            <person name="Kaparullina E.N."/>
            <person name="Delegan Y.A."/>
            <person name="Doronina N.V."/>
        </authorList>
    </citation>
    <scope>NUCLEOTIDE SEQUENCE [LARGE SCALE GENOMIC DNA]</scope>
    <source>
        <strain evidence="2 3">7sh_L</strain>
    </source>
</reference>
<feature type="domain" description="ApeI dehydratase-like" evidence="1">
    <location>
        <begin position="13"/>
        <end position="109"/>
    </location>
</feature>
<protein>
    <recommendedName>
        <fullName evidence="1">ApeI dehydratase-like domain-containing protein</fullName>
    </recommendedName>
</protein>